<keyword evidence="3" id="KW-1185">Reference proteome</keyword>
<dbReference type="EMBL" id="JAPEIS010000013">
    <property type="protein sequence ID" value="KAJ8060671.1"/>
    <property type="molecule type" value="Genomic_DNA"/>
</dbReference>
<gene>
    <name evidence="2" type="ORF">OCU04_010979</name>
</gene>
<sequence length="679" mass="77060">MLANHLESLAAKIIGYPRAILVLEGQALMMNTLKEIVESLLIQPESLPQPDTSLSLSIRQSGTESSTYTARYATNPEFDMHELASVVKSMADLTRDHMYEMQTNPEYFLRYVQISIDSTSGPDPDDMMLRDVDADMRSDLLWYTLDSHVQQLARLHAALPKRLESGSSPSTAEKQFSQKLREAEIFVIELRDFLMERFDESRNRRSPIIKTQWEFDSHFVEILKAANLFNKKAYEQTTVNNPLSWCLVAIDNQWKKQKVGQDARVSNLLRNLNNVIARSPSSVKQNIDENFNKKISEIAMVTDILENIGKYRFCHDEIETEDVLRAMPGAGWKFLKSNYPVFMDFRQWIKTKGFNAAGWTFPVKNTDEQYLLLKIAIRTPLPEGPENEAWIRTDKSSRKALSAFWEAMRIQDVLNLKTWDLNEEEIREVTSRLMADTDPNHLHSLDVDWQLINDAIHAKQIEEAEHAEIAAPKSTKSKRKRNKKKAAGRAQPKGDSPAPEEQSDSQTRLANVEKPGAVRNSKSSLAPNTLSGLAETGSLWDTLNNKGSLNTSAQSGRKVSTQISTTHSPVPSAILVSKNTYKVISTILATSRKERTDLRWESFCRAMQEVGFLAQRTGGSMAKFEPEKDSRWARMGSIVFHRSHITEGKISSVVVGAMGKRMVKWFGWSLNQFKGKEKN</sequence>
<accession>A0A9X0ADC3</accession>
<dbReference type="PANTHER" id="PTHR40788">
    <property type="entry name" value="CLR5 DOMAIN-CONTAINING PROTEIN-RELATED"/>
    <property type="match status" value="1"/>
</dbReference>
<evidence type="ECO:0000256" key="1">
    <source>
        <dbReference type="SAM" id="MobiDB-lite"/>
    </source>
</evidence>
<comment type="caution">
    <text evidence="2">The sequence shown here is derived from an EMBL/GenBank/DDBJ whole genome shotgun (WGS) entry which is preliminary data.</text>
</comment>
<feature type="compositionally biased region" description="Polar residues" evidence="1">
    <location>
        <begin position="520"/>
        <end position="529"/>
    </location>
</feature>
<feature type="region of interest" description="Disordered" evidence="1">
    <location>
        <begin position="465"/>
        <end position="529"/>
    </location>
</feature>
<feature type="compositionally biased region" description="Basic residues" evidence="1">
    <location>
        <begin position="475"/>
        <end position="487"/>
    </location>
</feature>
<name>A0A9X0ADC3_9HELO</name>
<protein>
    <submittedName>
        <fullName evidence="2">Uncharacterized protein</fullName>
    </submittedName>
</protein>
<dbReference type="AlphaFoldDB" id="A0A9X0ADC3"/>
<organism evidence="2 3">
    <name type="scientific">Sclerotinia nivalis</name>
    <dbReference type="NCBI Taxonomy" id="352851"/>
    <lineage>
        <taxon>Eukaryota</taxon>
        <taxon>Fungi</taxon>
        <taxon>Dikarya</taxon>
        <taxon>Ascomycota</taxon>
        <taxon>Pezizomycotina</taxon>
        <taxon>Leotiomycetes</taxon>
        <taxon>Helotiales</taxon>
        <taxon>Sclerotiniaceae</taxon>
        <taxon>Sclerotinia</taxon>
    </lineage>
</organism>
<dbReference type="PANTHER" id="PTHR40788:SF1">
    <property type="entry name" value="IPA PROTEIN"/>
    <property type="match status" value="1"/>
</dbReference>
<evidence type="ECO:0000313" key="3">
    <source>
        <dbReference type="Proteomes" id="UP001152300"/>
    </source>
</evidence>
<reference evidence="2" key="1">
    <citation type="submission" date="2022-11" db="EMBL/GenBank/DDBJ databases">
        <title>Genome Resource of Sclerotinia nivalis Strain SnTB1, a Plant Pathogen Isolated from American Ginseng.</title>
        <authorList>
            <person name="Fan S."/>
        </authorList>
    </citation>
    <scope>NUCLEOTIDE SEQUENCE</scope>
    <source>
        <strain evidence="2">SnTB1</strain>
    </source>
</reference>
<proteinExistence type="predicted"/>
<dbReference type="OrthoDB" id="3545629at2759"/>
<dbReference type="Proteomes" id="UP001152300">
    <property type="component" value="Unassembled WGS sequence"/>
</dbReference>
<evidence type="ECO:0000313" key="2">
    <source>
        <dbReference type="EMBL" id="KAJ8060671.1"/>
    </source>
</evidence>